<dbReference type="AlphaFoldDB" id="A0A0F7SVW2"/>
<evidence type="ECO:0000256" key="1">
    <source>
        <dbReference type="SAM" id="MobiDB-lite"/>
    </source>
</evidence>
<protein>
    <submittedName>
        <fullName evidence="2">Uncharacterized protein</fullName>
    </submittedName>
</protein>
<accession>A0A0F7SVW2</accession>
<proteinExistence type="predicted"/>
<dbReference type="EMBL" id="LN483157">
    <property type="protein sequence ID" value="CED84103.1"/>
    <property type="molecule type" value="Genomic_DNA"/>
</dbReference>
<reference evidence="2" key="1">
    <citation type="submission" date="2014-08" db="EMBL/GenBank/DDBJ databases">
        <authorList>
            <person name="Sharma Rahul"/>
            <person name="Thines Marco"/>
        </authorList>
    </citation>
    <scope>NUCLEOTIDE SEQUENCE</scope>
</reference>
<feature type="compositionally biased region" description="Polar residues" evidence="1">
    <location>
        <begin position="1"/>
        <end position="23"/>
    </location>
</feature>
<name>A0A0F7SVW2_PHARH</name>
<evidence type="ECO:0000313" key="2">
    <source>
        <dbReference type="EMBL" id="CED84103.1"/>
    </source>
</evidence>
<feature type="region of interest" description="Disordered" evidence="1">
    <location>
        <begin position="1"/>
        <end position="37"/>
    </location>
</feature>
<sequence length="237" mass="26528">MADSNTSSAPAFTSGSASDSYPTTAHAPEPIPEPKEDYGRRYQSLLNALEMAVRTGTNKWTYEDFKSCFPLRCALWEEESKGVWLQSGEILREAVLKNAQIKLEEAKIGAGLRLVQEAVQRASQRKLLAGSNDQLHGDEWIITTDLTPAALTATHNLPLYDAEYARLQAELVDLDSDISVLYDDLRKTEDQRKGEEEAYKAQLDELGEALNVMQAWDADGMTRWMDEVMAREPASIR</sequence>
<organism evidence="2">
    <name type="scientific">Phaffia rhodozyma</name>
    <name type="common">Yeast</name>
    <name type="synonym">Xanthophyllomyces dendrorhous</name>
    <dbReference type="NCBI Taxonomy" id="264483"/>
    <lineage>
        <taxon>Eukaryota</taxon>
        <taxon>Fungi</taxon>
        <taxon>Dikarya</taxon>
        <taxon>Basidiomycota</taxon>
        <taxon>Agaricomycotina</taxon>
        <taxon>Tremellomycetes</taxon>
        <taxon>Cystofilobasidiales</taxon>
        <taxon>Mrakiaceae</taxon>
        <taxon>Phaffia</taxon>
    </lineage>
</organism>